<sequence length="125" mass="13578">MPPLRIPQRSSLSHELVNHRVVLLALLLALLLSLLHPLAFLKIPNSPSCSNPAFSFLTPSVLLGVVSGATERRGMPHCDDDDHLEDHGRYGKHNEAGVGHDEVSCLLKYVRDVAIGFSHAEGLTA</sequence>
<organism evidence="1 2">
    <name type="scientific">Glomerella acutata</name>
    <name type="common">Colletotrichum acutatum</name>
    <dbReference type="NCBI Taxonomy" id="27357"/>
    <lineage>
        <taxon>Eukaryota</taxon>
        <taxon>Fungi</taxon>
        <taxon>Dikarya</taxon>
        <taxon>Ascomycota</taxon>
        <taxon>Pezizomycotina</taxon>
        <taxon>Sordariomycetes</taxon>
        <taxon>Hypocreomycetidae</taxon>
        <taxon>Glomerellales</taxon>
        <taxon>Glomerellaceae</taxon>
        <taxon>Colletotrichum</taxon>
        <taxon>Colletotrichum acutatum species complex</taxon>
    </lineage>
</organism>
<gene>
    <name evidence="1" type="ORF">BDZ83DRAFT_187620</name>
</gene>
<dbReference type="AlphaFoldDB" id="A0AAD8XJC5"/>
<evidence type="ECO:0000313" key="1">
    <source>
        <dbReference type="EMBL" id="KAK1727738.1"/>
    </source>
</evidence>
<proteinExistence type="predicted"/>
<accession>A0AAD8XJC5</accession>
<dbReference type="EMBL" id="JAHMHS010000022">
    <property type="protein sequence ID" value="KAK1727738.1"/>
    <property type="molecule type" value="Genomic_DNA"/>
</dbReference>
<name>A0AAD8XJC5_GLOAC</name>
<dbReference type="RefSeq" id="XP_060367793.1">
    <property type="nucleotide sequence ID" value="XM_060501568.1"/>
</dbReference>
<protein>
    <submittedName>
        <fullName evidence="1">Uncharacterized protein</fullName>
    </submittedName>
</protein>
<dbReference type="GeneID" id="85385467"/>
<dbReference type="Proteomes" id="UP001244207">
    <property type="component" value="Unassembled WGS sequence"/>
</dbReference>
<reference evidence="1" key="1">
    <citation type="submission" date="2021-12" db="EMBL/GenBank/DDBJ databases">
        <title>Comparative genomics, transcriptomics and evolutionary studies reveal genomic signatures of adaptation to plant cell wall in hemibiotrophic fungi.</title>
        <authorList>
            <consortium name="DOE Joint Genome Institute"/>
            <person name="Baroncelli R."/>
            <person name="Diaz J.F."/>
            <person name="Benocci T."/>
            <person name="Peng M."/>
            <person name="Battaglia E."/>
            <person name="Haridas S."/>
            <person name="Andreopoulos W."/>
            <person name="Labutti K."/>
            <person name="Pangilinan J."/>
            <person name="Floch G.L."/>
            <person name="Makela M.R."/>
            <person name="Henrissat B."/>
            <person name="Grigoriev I.V."/>
            <person name="Crouch J.A."/>
            <person name="De Vries R.P."/>
            <person name="Sukno S.A."/>
            <person name="Thon M.R."/>
        </authorList>
    </citation>
    <scope>NUCLEOTIDE SEQUENCE</scope>
    <source>
        <strain evidence="1">CBS 112980</strain>
    </source>
</reference>
<comment type="caution">
    <text evidence="1">The sequence shown here is derived from an EMBL/GenBank/DDBJ whole genome shotgun (WGS) entry which is preliminary data.</text>
</comment>
<keyword evidence="2" id="KW-1185">Reference proteome</keyword>
<evidence type="ECO:0000313" key="2">
    <source>
        <dbReference type="Proteomes" id="UP001244207"/>
    </source>
</evidence>